<evidence type="ECO:0000256" key="9">
    <source>
        <dbReference type="ARBA" id="ARBA00023150"/>
    </source>
</evidence>
<keyword evidence="5" id="KW-0547">Nucleotide-binding</keyword>
<dbReference type="PANTHER" id="PTHR22960">
    <property type="entry name" value="MOLYBDOPTERIN COFACTOR SYNTHESIS PROTEIN A"/>
    <property type="match status" value="1"/>
</dbReference>
<dbReference type="NCBIfam" id="TIGR02666">
    <property type="entry name" value="moaA"/>
    <property type="match status" value="1"/>
</dbReference>
<dbReference type="GO" id="GO:0061798">
    <property type="term" value="F:GTP 3',8'-cyclase activity"/>
    <property type="evidence" value="ECO:0007669"/>
    <property type="project" value="TreeGrafter"/>
</dbReference>
<dbReference type="RefSeq" id="WP_131913395.1">
    <property type="nucleotide sequence ID" value="NZ_OU594967.1"/>
</dbReference>
<dbReference type="InterPro" id="IPR007197">
    <property type="entry name" value="rSAM"/>
</dbReference>
<dbReference type="InterPro" id="IPR040064">
    <property type="entry name" value="MoaA-like"/>
</dbReference>
<proteinExistence type="predicted"/>
<comment type="caution">
    <text evidence="12">The sequence shown here is derived from an EMBL/GenBank/DDBJ whole genome shotgun (WGS) entry which is preliminary data.</text>
</comment>
<dbReference type="InterPro" id="IPR050105">
    <property type="entry name" value="MoCo_biosynth_MoaA/MoaC"/>
</dbReference>
<keyword evidence="13" id="KW-1185">Reference proteome</keyword>
<evidence type="ECO:0000256" key="6">
    <source>
        <dbReference type="ARBA" id="ARBA00023004"/>
    </source>
</evidence>
<keyword evidence="9" id="KW-0501">Molybdenum cofactor biosynthesis</keyword>
<dbReference type="OrthoDB" id="9763993at2"/>
<keyword evidence="2" id="KW-0004">4Fe-4S</keyword>
<evidence type="ECO:0000256" key="3">
    <source>
        <dbReference type="ARBA" id="ARBA00022691"/>
    </source>
</evidence>
<feature type="domain" description="Radical SAM core" evidence="11">
    <location>
        <begin position="5"/>
        <end position="218"/>
    </location>
</feature>
<evidence type="ECO:0000313" key="13">
    <source>
        <dbReference type="Proteomes" id="UP000295565"/>
    </source>
</evidence>
<dbReference type="GO" id="GO:0006777">
    <property type="term" value="P:Mo-molybdopterin cofactor biosynthetic process"/>
    <property type="evidence" value="ECO:0007669"/>
    <property type="project" value="UniProtKB-KW"/>
</dbReference>
<dbReference type="CDD" id="cd21117">
    <property type="entry name" value="Twitch_MoaA"/>
    <property type="match status" value="1"/>
</dbReference>
<keyword evidence="3" id="KW-0949">S-adenosyl-L-methionine</keyword>
<keyword evidence="6" id="KW-0408">Iron</keyword>
<dbReference type="InterPro" id="IPR058240">
    <property type="entry name" value="rSAM_sf"/>
</dbReference>
<dbReference type="Pfam" id="PF06463">
    <property type="entry name" value="Mob_synth_C"/>
    <property type="match status" value="1"/>
</dbReference>
<dbReference type="InterPro" id="IPR013483">
    <property type="entry name" value="MoaA"/>
</dbReference>
<dbReference type="InterPro" id="IPR010505">
    <property type="entry name" value="MoaA_twitch"/>
</dbReference>
<name>A0A4R1JBQ7_9GAMM</name>
<evidence type="ECO:0000256" key="7">
    <source>
        <dbReference type="ARBA" id="ARBA00023014"/>
    </source>
</evidence>
<comment type="cofactor">
    <cofactor evidence="1">
        <name>[4Fe-4S] cluster</name>
        <dbReference type="ChEBI" id="CHEBI:49883"/>
    </cofactor>
</comment>
<evidence type="ECO:0000256" key="8">
    <source>
        <dbReference type="ARBA" id="ARBA00023134"/>
    </source>
</evidence>
<dbReference type="SFLD" id="SFLDS00029">
    <property type="entry name" value="Radical_SAM"/>
    <property type="match status" value="1"/>
</dbReference>
<dbReference type="SFLD" id="SFLDG01386">
    <property type="entry name" value="main_SPASM_domain-containing"/>
    <property type="match status" value="1"/>
</dbReference>
<dbReference type="InterPro" id="IPR006638">
    <property type="entry name" value="Elp3/MiaA/NifB-like_rSAM"/>
</dbReference>
<evidence type="ECO:0000256" key="10">
    <source>
        <dbReference type="ARBA" id="ARBA00023239"/>
    </source>
</evidence>
<dbReference type="SUPFAM" id="SSF102114">
    <property type="entry name" value="Radical SAM enzymes"/>
    <property type="match status" value="1"/>
</dbReference>
<gene>
    <name evidence="12" type="ORF">EV690_2626</name>
</gene>
<keyword evidence="10" id="KW-0456">Lyase</keyword>
<keyword evidence="7" id="KW-0411">Iron-sulfur</keyword>
<dbReference type="EMBL" id="SMGD01000014">
    <property type="protein sequence ID" value="TCK47589.1"/>
    <property type="molecule type" value="Genomic_DNA"/>
</dbReference>
<reference evidence="12 13" key="1">
    <citation type="submission" date="2019-03" db="EMBL/GenBank/DDBJ databases">
        <title>Genomic Encyclopedia of Type Strains, Phase IV (KMG-IV): sequencing the most valuable type-strain genomes for metagenomic binning, comparative biology and taxonomic classification.</title>
        <authorList>
            <person name="Goeker M."/>
        </authorList>
    </citation>
    <scope>NUCLEOTIDE SEQUENCE [LARGE SCALE GENOMIC DNA]</scope>
    <source>
        <strain evidence="12 13">DSM 18577</strain>
    </source>
</reference>
<evidence type="ECO:0000259" key="11">
    <source>
        <dbReference type="PROSITE" id="PS51918"/>
    </source>
</evidence>
<dbReference type="SMART" id="SM00729">
    <property type="entry name" value="Elp3"/>
    <property type="match status" value="1"/>
</dbReference>
<dbReference type="SFLD" id="SFLDG01067">
    <property type="entry name" value="SPASM/twitch_domain_containing"/>
    <property type="match status" value="1"/>
</dbReference>
<dbReference type="GO" id="GO:0051539">
    <property type="term" value="F:4 iron, 4 sulfur cluster binding"/>
    <property type="evidence" value="ECO:0007669"/>
    <property type="project" value="UniProtKB-KW"/>
</dbReference>
<evidence type="ECO:0000313" key="12">
    <source>
        <dbReference type="EMBL" id="TCK47589.1"/>
    </source>
</evidence>
<dbReference type="SFLD" id="SFLDG01383">
    <property type="entry name" value="cyclic_pyranopterin_phosphate"/>
    <property type="match status" value="1"/>
</dbReference>
<dbReference type="CDD" id="cd01335">
    <property type="entry name" value="Radical_SAM"/>
    <property type="match status" value="1"/>
</dbReference>
<accession>A0A4R1JBQ7</accession>
<organism evidence="12 13">
    <name type="scientific">Celerinatantimonas diazotrophica</name>
    <dbReference type="NCBI Taxonomy" id="412034"/>
    <lineage>
        <taxon>Bacteria</taxon>
        <taxon>Pseudomonadati</taxon>
        <taxon>Pseudomonadota</taxon>
        <taxon>Gammaproteobacteria</taxon>
        <taxon>Celerinatantimonadaceae</taxon>
        <taxon>Celerinatantimonas</taxon>
    </lineage>
</organism>
<keyword evidence="4" id="KW-0479">Metal-binding</keyword>
<keyword evidence="8" id="KW-0342">GTP-binding</keyword>
<dbReference type="AlphaFoldDB" id="A0A4R1JBQ7"/>
<evidence type="ECO:0000256" key="2">
    <source>
        <dbReference type="ARBA" id="ARBA00022485"/>
    </source>
</evidence>
<dbReference type="GO" id="GO:0005525">
    <property type="term" value="F:GTP binding"/>
    <property type="evidence" value="ECO:0007669"/>
    <property type="project" value="UniProtKB-KW"/>
</dbReference>
<evidence type="ECO:0000256" key="1">
    <source>
        <dbReference type="ARBA" id="ARBA00001966"/>
    </source>
</evidence>
<evidence type="ECO:0000256" key="5">
    <source>
        <dbReference type="ARBA" id="ARBA00022741"/>
    </source>
</evidence>
<dbReference type="Proteomes" id="UP000295565">
    <property type="component" value="Unassembled WGS sequence"/>
</dbReference>
<sequence>MFIDNFNRRFSYLRLSVTDVCNFKCQYCLPDGYQRPSQMQQFLSLDEIDKLVTTFAQSGTSKIRITGGEPTLRRDIEQIIECCSAPSQIHTVAMTTNGYRLSNNAKCWKDAGLSRVNISIDSFDERLFNQITGTNRYSKVIEGIESAIDCGLQVKLNTVLMNSYNFHQFEHNLERLKQWPVELRYIELMETLEQRQFFEQEHISGERLKQFLIRKGWRAQTRENAAGPAQVFSHPDYQGRVGLILPYERNFCDSCNRLRISATGKLHLCLFGEHGYDLRPHLGDNDSKALKDAIHRALDDKLAGHHLHDRNPGQTIHLASVGG</sequence>
<dbReference type="InterPro" id="IPR013785">
    <property type="entry name" value="Aldolase_TIM"/>
</dbReference>
<evidence type="ECO:0000256" key="4">
    <source>
        <dbReference type="ARBA" id="ARBA00022723"/>
    </source>
</evidence>
<dbReference type="PROSITE" id="PS51918">
    <property type="entry name" value="RADICAL_SAM"/>
    <property type="match status" value="1"/>
</dbReference>
<dbReference type="Pfam" id="PF04055">
    <property type="entry name" value="Radical_SAM"/>
    <property type="match status" value="1"/>
</dbReference>
<dbReference type="PANTHER" id="PTHR22960:SF28">
    <property type="entry name" value="GTP 3',8-CYCLASE"/>
    <property type="match status" value="1"/>
</dbReference>
<dbReference type="GO" id="GO:0046872">
    <property type="term" value="F:metal ion binding"/>
    <property type="evidence" value="ECO:0007669"/>
    <property type="project" value="UniProtKB-KW"/>
</dbReference>
<dbReference type="Gene3D" id="3.20.20.70">
    <property type="entry name" value="Aldolase class I"/>
    <property type="match status" value="1"/>
</dbReference>
<protein>
    <submittedName>
        <fullName evidence="12">Cyclic pyranopterin monophosphate synthase subunit MoaA</fullName>
    </submittedName>
</protein>
<dbReference type="GO" id="GO:0061799">
    <property type="term" value="F:cyclic pyranopterin monophosphate synthase activity"/>
    <property type="evidence" value="ECO:0007669"/>
    <property type="project" value="TreeGrafter"/>
</dbReference>